<comment type="caution">
    <text evidence="7">The sequence shown here is derived from an EMBL/GenBank/DDBJ whole genome shotgun (WGS) entry which is preliminary data.</text>
</comment>
<evidence type="ECO:0000256" key="3">
    <source>
        <dbReference type="ARBA" id="ARBA00023136"/>
    </source>
</evidence>
<evidence type="ECO:0000256" key="1">
    <source>
        <dbReference type="ARBA" id="ARBA00022475"/>
    </source>
</evidence>
<proteinExistence type="predicted"/>
<dbReference type="PANTHER" id="PTHR43649">
    <property type="entry name" value="ARABINOSE-BINDING PROTEIN-RELATED"/>
    <property type="match status" value="1"/>
</dbReference>
<evidence type="ECO:0000313" key="7">
    <source>
        <dbReference type="EMBL" id="MDR6552520.1"/>
    </source>
</evidence>
<dbReference type="PANTHER" id="PTHR43649:SF33">
    <property type="entry name" value="POLYGALACTURONAN_RHAMNOGALACTURONAN-BINDING PROTEIN YTCQ"/>
    <property type="match status" value="1"/>
</dbReference>
<keyword evidence="3" id="KW-0472">Membrane</keyword>
<gene>
    <name evidence="7" type="ORF">J2736_003726</name>
</gene>
<dbReference type="Proteomes" id="UP001267290">
    <property type="component" value="Unassembled WGS sequence"/>
</dbReference>
<protein>
    <submittedName>
        <fullName evidence="7">Aldouronate transport system substrate-binding protein</fullName>
    </submittedName>
</protein>
<accession>A0ABU1NYG6</accession>
<evidence type="ECO:0000256" key="6">
    <source>
        <dbReference type="SAM" id="SignalP"/>
    </source>
</evidence>
<evidence type="ECO:0000256" key="5">
    <source>
        <dbReference type="ARBA" id="ARBA00023288"/>
    </source>
</evidence>
<dbReference type="EMBL" id="JAVDSB010000006">
    <property type="protein sequence ID" value="MDR6552520.1"/>
    <property type="molecule type" value="Genomic_DNA"/>
</dbReference>
<feature type="chain" id="PRO_5045097463" evidence="6">
    <location>
        <begin position="28"/>
        <end position="508"/>
    </location>
</feature>
<keyword evidence="5" id="KW-0449">Lipoprotein</keyword>
<dbReference type="SUPFAM" id="SSF53850">
    <property type="entry name" value="Periplasmic binding protein-like II"/>
    <property type="match status" value="1"/>
</dbReference>
<dbReference type="InterPro" id="IPR006059">
    <property type="entry name" value="SBP"/>
</dbReference>
<evidence type="ECO:0000313" key="8">
    <source>
        <dbReference type="Proteomes" id="UP001267290"/>
    </source>
</evidence>
<evidence type="ECO:0000256" key="4">
    <source>
        <dbReference type="ARBA" id="ARBA00023139"/>
    </source>
</evidence>
<name>A0ABU1NYG6_9BACL</name>
<evidence type="ECO:0000256" key="2">
    <source>
        <dbReference type="ARBA" id="ARBA00022729"/>
    </source>
</evidence>
<organism evidence="7 8">
    <name type="scientific">Paenibacillus qinlingensis</name>
    <dbReference type="NCBI Taxonomy" id="1837343"/>
    <lineage>
        <taxon>Bacteria</taxon>
        <taxon>Bacillati</taxon>
        <taxon>Bacillota</taxon>
        <taxon>Bacilli</taxon>
        <taxon>Bacillales</taxon>
        <taxon>Paenibacillaceae</taxon>
        <taxon>Paenibacillus</taxon>
    </lineage>
</organism>
<sequence>MTTKNKVYWKTATSLSLIVALSVVATACGEGTEATTKKEASKAPIKLNMMYETGFSVPSTSADSNAAVKYLQDKLGVQLEYNIYTSDTYKEKLRVQIASGDIPDIFSWNSMDGFIVGMIKSGQLVPVDELLDKYPNLKKHKDYEFAKYEGKTWAFANVRNPMTTAVPLIRQDWLDNLGLKAPTTIDELYEVAKAFTYNDPDKDGKKDTYGIQISYANNDFGNLWGFQQAYGIQDSWIKQDGKYVPNFATPVYKEYLTWLAKAFKEGLIDPDFAVTDGKTANAKVTNKNQAGIYVSDMDRINEFEAYAQANPKSALVPFEPVKGPHGDQGIGARVNYGGLYIPKKTAEDKAKLDKLMEWLDWGAGPEGMNFYTYGVEGVHYTMKDNKPAPINGMFNRDVPAAFLYAKQIQPTEETYLRRERTEATQQIIVDGNKKLEKYLKMPNASATVYSPTGSKYGAEANTFINTNIVKVIMGTVDVKDWDGIVKQWYDRFEGSKWQEEINAGTGGK</sequence>
<dbReference type="Pfam" id="PF13416">
    <property type="entry name" value="SBP_bac_8"/>
    <property type="match status" value="1"/>
</dbReference>
<feature type="signal peptide" evidence="6">
    <location>
        <begin position="1"/>
        <end position="27"/>
    </location>
</feature>
<dbReference type="InterPro" id="IPR050490">
    <property type="entry name" value="Bact_solute-bd_prot1"/>
</dbReference>
<keyword evidence="1" id="KW-1003">Cell membrane</keyword>
<keyword evidence="8" id="KW-1185">Reference proteome</keyword>
<reference evidence="7 8" key="1">
    <citation type="submission" date="2023-07" db="EMBL/GenBank/DDBJ databases">
        <title>Sorghum-associated microbial communities from plants grown in Nebraska, USA.</title>
        <authorList>
            <person name="Schachtman D."/>
        </authorList>
    </citation>
    <scope>NUCLEOTIDE SEQUENCE [LARGE SCALE GENOMIC DNA]</scope>
    <source>
        <strain evidence="7 8">CC258</strain>
    </source>
</reference>
<dbReference type="PROSITE" id="PS51257">
    <property type="entry name" value="PROKAR_LIPOPROTEIN"/>
    <property type="match status" value="1"/>
</dbReference>
<dbReference type="RefSeq" id="WP_310500036.1">
    <property type="nucleotide sequence ID" value="NZ_JAVDSB010000006.1"/>
</dbReference>
<keyword evidence="2 6" id="KW-0732">Signal</keyword>
<dbReference type="Gene3D" id="3.40.190.10">
    <property type="entry name" value="Periplasmic binding protein-like II"/>
    <property type="match status" value="2"/>
</dbReference>
<keyword evidence="4" id="KW-0564">Palmitate</keyword>